<evidence type="ECO:0000313" key="3">
    <source>
        <dbReference type="Proteomes" id="UP001558613"/>
    </source>
</evidence>
<reference evidence="2 3" key="1">
    <citation type="submission" date="2023-09" db="EMBL/GenBank/DDBJ databases">
        <authorList>
            <person name="Wang M."/>
        </authorList>
    </citation>
    <scope>NUCLEOTIDE SEQUENCE [LARGE SCALE GENOMIC DNA]</scope>
    <source>
        <strain evidence="2">GT-2023</strain>
        <tissue evidence="2">Liver</tissue>
    </source>
</reference>
<keyword evidence="3" id="KW-1185">Reference proteome</keyword>
<evidence type="ECO:0000256" key="1">
    <source>
        <dbReference type="SAM" id="MobiDB-lite"/>
    </source>
</evidence>
<protein>
    <recommendedName>
        <fullName evidence="4">Secreted protein</fullName>
    </recommendedName>
</protein>
<gene>
    <name evidence="2" type="ORF">QQF64_006921</name>
</gene>
<dbReference type="Proteomes" id="UP001558613">
    <property type="component" value="Unassembled WGS sequence"/>
</dbReference>
<evidence type="ECO:0000313" key="2">
    <source>
        <dbReference type="EMBL" id="KAL1261656.1"/>
    </source>
</evidence>
<feature type="region of interest" description="Disordered" evidence="1">
    <location>
        <begin position="28"/>
        <end position="64"/>
    </location>
</feature>
<sequence length="117" mass="12914">MFTCHSLSLLHISLCQTSRGKIEETCGSAQDALHHHPQSRASEAFKSRTRSAPDGSPTSKPQTQWLREAYGEASCGIVRLAVRRLEEREEDALGSYTLASVPKLGRASDAQHTHKRT</sequence>
<organism evidence="2 3">
    <name type="scientific">Cirrhinus molitorella</name>
    <name type="common">mud carp</name>
    <dbReference type="NCBI Taxonomy" id="172907"/>
    <lineage>
        <taxon>Eukaryota</taxon>
        <taxon>Metazoa</taxon>
        <taxon>Chordata</taxon>
        <taxon>Craniata</taxon>
        <taxon>Vertebrata</taxon>
        <taxon>Euteleostomi</taxon>
        <taxon>Actinopterygii</taxon>
        <taxon>Neopterygii</taxon>
        <taxon>Teleostei</taxon>
        <taxon>Ostariophysi</taxon>
        <taxon>Cypriniformes</taxon>
        <taxon>Cyprinidae</taxon>
        <taxon>Labeoninae</taxon>
        <taxon>Labeonini</taxon>
        <taxon>Cirrhinus</taxon>
    </lineage>
</organism>
<evidence type="ECO:0008006" key="4">
    <source>
        <dbReference type="Google" id="ProtNLM"/>
    </source>
</evidence>
<proteinExistence type="predicted"/>
<comment type="caution">
    <text evidence="2">The sequence shown here is derived from an EMBL/GenBank/DDBJ whole genome shotgun (WGS) entry which is preliminary data.</text>
</comment>
<feature type="region of interest" description="Disordered" evidence="1">
    <location>
        <begin position="96"/>
        <end position="117"/>
    </location>
</feature>
<name>A0ABR3MBJ7_9TELE</name>
<accession>A0ABR3MBJ7</accession>
<dbReference type="EMBL" id="JAYMGO010000014">
    <property type="protein sequence ID" value="KAL1261656.1"/>
    <property type="molecule type" value="Genomic_DNA"/>
</dbReference>